<proteinExistence type="predicted"/>
<keyword evidence="3" id="KW-1185">Reference proteome</keyword>
<reference evidence="3" key="1">
    <citation type="submission" date="2011-08" db="EMBL/GenBank/DDBJ databases">
        <authorList>
            <person name="Rombauts S."/>
        </authorList>
    </citation>
    <scope>NUCLEOTIDE SEQUENCE</scope>
    <source>
        <strain evidence="3">London</strain>
    </source>
</reference>
<feature type="region of interest" description="Disordered" evidence="1">
    <location>
        <begin position="1"/>
        <end position="50"/>
    </location>
</feature>
<feature type="compositionally biased region" description="Low complexity" evidence="1">
    <location>
        <begin position="1"/>
        <end position="23"/>
    </location>
</feature>
<dbReference type="EMBL" id="CAEY01000809">
    <property type="status" value="NOT_ANNOTATED_CDS"/>
    <property type="molecule type" value="Genomic_DNA"/>
</dbReference>
<dbReference type="AlphaFoldDB" id="T1JWD2"/>
<feature type="compositionally biased region" description="Polar residues" evidence="1">
    <location>
        <begin position="74"/>
        <end position="94"/>
    </location>
</feature>
<dbReference type="Proteomes" id="UP000015104">
    <property type="component" value="Unassembled WGS sequence"/>
</dbReference>
<accession>T1JWD2</accession>
<evidence type="ECO:0000313" key="2">
    <source>
        <dbReference type="EnsemblMetazoa" id="tetur02g07850.1"/>
    </source>
</evidence>
<dbReference type="EnsemblMetazoa" id="tetur02g07850.1">
    <property type="protein sequence ID" value="tetur02g07850.1"/>
    <property type="gene ID" value="tetur02g07850"/>
</dbReference>
<dbReference type="HOGENOM" id="CLU_2389020_0_0_1"/>
<evidence type="ECO:0000256" key="1">
    <source>
        <dbReference type="SAM" id="MobiDB-lite"/>
    </source>
</evidence>
<organism evidence="2 3">
    <name type="scientific">Tetranychus urticae</name>
    <name type="common">Two-spotted spider mite</name>
    <dbReference type="NCBI Taxonomy" id="32264"/>
    <lineage>
        <taxon>Eukaryota</taxon>
        <taxon>Metazoa</taxon>
        <taxon>Ecdysozoa</taxon>
        <taxon>Arthropoda</taxon>
        <taxon>Chelicerata</taxon>
        <taxon>Arachnida</taxon>
        <taxon>Acari</taxon>
        <taxon>Acariformes</taxon>
        <taxon>Trombidiformes</taxon>
        <taxon>Prostigmata</taxon>
        <taxon>Eleutherengona</taxon>
        <taxon>Raphignathae</taxon>
        <taxon>Tetranychoidea</taxon>
        <taxon>Tetranychidae</taxon>
        <taxon>Tetranychus</taxon>
    </lineage>
</organism>
<sequence length="94" mass="9608">MGSTKSSLASQLATSTTTYRPTTARNHYTTQSSPSPSLPSSESSSVPTSLGDLDLASYGVRIFKGASGGVGTTKRPSVSVKASYSTVSKKTGTI</sequence>
<evidence type="ECO:0000313" key="3">
    <source>
        <dbReference type="Proteomes" id="UP000015104"/>
    </source>
</evidence>
<feature type="region of interest" description="Disordered" evidence="1">
    <location>
        <begin position="66"/>
        <end position="94"/>
    </location>
</feature>
<reference evidence="2" key="2">
    <citation type="submission" date="2015-06" db="UniProtKB">
        <authorList>
            <consortium name="EnsemblMetazoa"/>
        </authorList>
    </citation>
    <scope>IDENTIFICATION</scope>
</reference>
<feature type="compositionally biased region" description="Low complexity" evidence="1">
    <location>
        <begin position="32"/>
        <end position="49"/>
    </location>
</feature>
<name>T1JWD2_TETUR</name>
<protein>
    <submittedName>
        <fullName evidence="2">Uncharacterized protein</fullName>
    </submittedName>
</protein>